<gene>
    <name evidence="1" type="ORF">BI380_14010</name>
</gene>
<dbReference type="RefSeq" id="WP_070080590.1">
    <property type="nucleotide sequence ID" value="NZ_CP017420.1"/>
</dbReference>
<organism evidence="1 2">
    <name type="scientific">Delftia tsuruhatensis</name>
    <dbReference type="NCBI Taxonomy" id="180282"/>
    <lineage>
        <taxon>Bacteria</taxon>
        <taxon>Pseudomonadati</taxon>
        <taxon>Pseudomonadota</taxon>
        <taxon>Betaproteobacteria</taxon>
        <taxon>Burkholderiales</taxon>
        <taxon>Comamonadaceae</taxon>
        <taxon>Delftia</taxon>
    </lineage>
</organism>
<evidence type="ECO:0000313" key="1">
    <source>
        <dbReference type="EMBL" id="AOV02369.1"/>
    </source>
</evidence>
<reference evidence="1 2" key="1">
    <citation type="submission" date="2016-09" db="EMBL/GenBank/DDBJ databases">
        <title>Complete genome sequence of Deltia acidovorans CM13 isolated from murine proximal colonic tissue.</title>
        <authorList>
            <person name="Saffarian A."/>
        </authorList>
    </citation>
    <scope>NUCLEOTIDE SEQUENCE [LARGE SCALE GENOMIC DNA]</scope>
    <source>
        <strain evidence="1 2">CM13</strain>
    </source>
</reference>
<dbReference type="EMBL" id="CP017420">
    <property type="protein sequence ID" value="AOV02369.1"/>
    <property type="molecule type" value="Genomic_DNA"/>
</dbReference>
<dbReference type="Proteomes" id="UP000095607">
    <property type="component" value="Chromosome"/>
</dbReference>
<keyword evidence="2" id="KW-1185">Reference proteome</keyword>
<protein>
    <submittedName>
        <fullName evidence="1">Uncharacterized protein</fullName>
    </submittedName>
</protein>
<name>A0ABN4SK14_9BURK</name>
<proteinExistence type="predicted"/>
<sequence>MSMQSVLGLAGAAVGSFFGMPQLGFMVGSLVGGLLTPAQRSEGPRLDDLKVTVSTYGTGIPTVYGTQRVGGNVIWSPDKLIERSTTTSQGKGGGPKVTTYTYYIHMAVALSRGELTSIRKIWQDGELVYDMSTDAALESALASSANPVAKLKFYTGTESQLPDPFMEAWDGGPGSTPAYRGLAYVMLTDIECPGGRVPQFSFEVTTGALVDQQRYGAWQTIPAAGASPPAIRASQPPATRQWCSGATTTPLRGRLTWLCAMTCTRWVWKQWS</sequence>
<accession>A0ABN4SK14</accession>
<evidence type="ECO:0000313" key="2">
    <source>
        <dbReference type="Proteomes" id="UP000095607"/>
    </source>
</evidence>